<evidence type="ECO:0000256" key="3">
    <source>
        <dbReference type="ARBA" id="ARBA00022692"/>
    </source>
</evidence>
<dbReference type="Proteomes" id="UP000003240">
    <property type="component" value="Unassembled WGS sequence"/>
</dbReference>
<dbReference type="PANTHER" id="PTHR30354">
    <property type="entry name" value="GNT FAMILY GLUCONATE TRANSPORTER"/>
    <property type="match status" value="1"/>
</dbReference>
<dbReference type="Pfam" id="PF03600">
    <property type="entry name" value="CitMHS"/>
    <property type="match status" value="1"/>
</dbReference>
<dbReference type="PANTHER" id="PTHR30354:SF26">
    <property type="entry name" value="TRANSPORTER, PUTATIVE-RELATED"/>
    <property type="match status" value="1"/>
</dbReference>
<dbReference type="eggNOG" id="COG2851">
    <property type="taxonomic scope" value="Bacteria"/>
</dbReference>
<dbReference type="InterPro" id="IPR014738">
    <property type="entry name" value="Citrate_transporter"/>
</dbReference>
<name>F7NP79_9FIRM</name>
<reference evidence="8 9" key="1">
    <citation type="journal article" date="2011" name="EMBO J.">
        <title>Structural diversity of bacterial flagellar motors.</title>
        <authorList>
            <person name="Chen S."/>
            <person name="Beeby M."/>
            <person name="Murphy G.E."/>
            <person name="Leadbetter J.R."/>
            <person name="Hendrixson D.R."/>
            <person name="Briegel A."/>
            <person name="Li Z."/>
            <person name="Shi J."/>
            <person name="Tocheva E.I."/>
            <person name="Muller A."/>
            <person name="Dobro M.J."/>
            <person name="Jensen G.J."/>
        </authorList>
    </citation>
    <scope>NUCLEOTIDE SEQUENCE [LARGE SCALE GENOMIC DNA]</scope>
    <source>
        <strain evidence="8 9">DSM 6540</strain>
    </source>
</reference>
<evidence type="ECO:0000256" key="5">
    <source>
        <dbReference type="ARBA" id="ARBA00023136"/>
    </source>
</evidence>
<dbReference type="GO" id="GO:0015128">
    <property type="term" value="F:gluconate transmembrane transporter activity"/>
    <property type="evidence" value="ECO:0007669"/>
    <property type="project" value="InterPro"/>
</dbReference>
<evidence type="ECO:0000256" key="4">
    <source>
        <dbReference type="ARBA" id="ARBA00022989"/>
    </source>
</evidence>
<proteinExistence type="predicted"/>
<accession>F7NP79</accession>
<evidence type="ECO:0000259" key="7">
    <source>
        <dbReference type="Pfam" id="PF03600"/>
    </source>
</evidence>
<protein>
    <submittedName>
        <fullName evidence="8">Secondary transporter of divalent metal ions/citrate complexes</fullName>
    </submittedName>
</protein>
<evidence type="ECO:0000256" key="6">
    <source>
        <dbReference type="SAM" id="Phobius"/>
    </source>
</evidence>
<feature type="transmembrane region" description="Helical" evidence="6">
    <location>
        <begin position="140"/>
        <end position="159"/>
    </location>
</feature>
<comment type="subcellular location">
    <subcellularLocation>
        <location evidence="1">Membrane</location>
        <topology evidence="1">Multi-pass membrane protein</topology>
    </subcellularLocation>
</comment>
<dbReference type="STRING" id="1009370.ALO_19612"/>
<evidence type="ECO:0000256" key="1">
    <source>
        <dbReference type="ARBA" id="ARBA00004141"/>
    </source>
</evidence>
<keyword evidence="9" id="KW-1185">Reference proteome</keyword>
<feature type="transmembrane region" description="Helical" evidence="6">
    <location>
        <begin position="258"/>
        <end position="275"/>
    </location>
</feature>
<feature type="transmembrane region" description="Helical" evidence="6">
    <location>
        <begin position="236"/>
        <end position="252"/>
    </location>
</feature>
<feature type="transmembrane region" description="Helical" evidence="6">
    <location>
        <begin position="32"/>
        <end position="53"/>
    </location>
</feature>
<dbReference type="GO" id="GO:0005886">
    <property type="term" value="C:plasma membrane"/>
    <property type="evidence" value="ECO:0007669"/>
    <property type="project" value="TreeGrafter"/>
</dbReference>
<dbReference type="NCBIfam" id="TIGR00784">
    <property type="entry name" value="citMHS"/>
    <property type="match status" value="1"/>
</dbReference>
<dbReference type="InterPro" id="IPR004680">
    <property type="entry name" value="Cit_transptr-like_dom"/>
</dbReference>
<dbReference type="InterPro" id="IPR003474">
    <property type="entry name" value="Glcn_transporter"/>
</dbReference>
<keyword evidence="3 6" id="KW-0812">Transmembrane</keyword>
<evidence type="ECO:0000256" key="2">
    <source>
        <dbReference type="ARBA" id="ARBA00022448"/>
    </source>
</evidence>
<dbReference type="OrthoDB" id="5329450at2"/>
<feature type="transmembrane region" description="Helical" evidence="6">
    <location>
        <begin position="287"/>
        <end position="307"/>
    </location>
</feature>
<evidence type="ECO:0000313" key="8">
    <source>
        <dbReference type="EMBL" id="EGO62202.1"/>
    </source>
</evidence>
<gene>
    <name evidence="8" type="ORF">ALO_19612</name>
</gene>
<keyword evidence="2" id="KW-0813">Transport</keyword>
<keyword evidence="4 6" id="KW-1133">Transmembrane helix</keyword>
<dbReference type="RefSeq" id="WP_004099182.1">
    <property type="nucleotide sequence ID" value="NZ_AFGF01000240.1"/>
</dbReference>
<dbReference type="AlphaFoldDB" id="F7NP79"/>
<feature type="transmembrane region" description="Helical" evidence="6">
    <location>
        <begin position="179"/>
        <end position="198"/>
    </location>
</feature>
<comment type="caution">
    <text evidence="8">The sequence shown here is derived from an EMBL/GenBank/DDBJ whole genome shotgun (WGS) entry which is preliminary data.</text>
</comment>
<feature type="transmembrane region" description="Helical" evidence="6">
    <location>
        <begin position="414"/>
        <end position="433"/>
    </location>
</feature>
<feature type="transmembrane region" description="Helical" evidence="6">
    <location>
        <begin position="65"/>
        <end position="82"/>
    </location>
</feature>
<dbReference type="EMBL" id="AFGF01000240">
    <property type="protein sequence ID" value="EGO62202.1"/>
    <property type="molecule type" value="Genomic_DNA"/>
</dbReference>
<feature type="domain" description="Citrate transporter-like" evidence="7">
    <location>
        <begin position="17"/>
        <end position="376"/>
    </location>
</feature>
<evidence type="ECO:0000313" key="9">
    <source>
        <dbReference type="Proteomes" id="UP000003240"/>
    </source>
</evidence>
<organism evidence="8 9">
    <name type="scientific">Acetonema longum DSM 6540</name>
    <dbReference type="NCBI Taxonomy" id="1009370"/>
    <lineage>
        <taxon>Bacteria</taxon>
        <taxon>Bacillati</taxon>
        <taxon>Bacillota</taxon>
        <taxon>Negativicutes</taxon>
        <taxon>Acetonemataceae</taxon>
        <taxon>Acetonema</taxon>
    </lineage>
</organism>
<dbReference type="GO" id="GO:0015137">
    <property type="term" value="F:citrate transmembrane transporter activity"/>
    <property type="evidence" value="ECO:0007669"/>
    <property type="project" value="InterPro"/>
</dbReference>
<keyword evidence="5 6" id="KW-0472">Membrane</keyword>
<sequence>MSMSLALLGYLTIAIFMALLMGKKLSAFVSLIIVPVAMGLLGGMGGELGDYALKGLKGVAPTGALMIFAVMYFCVMIAAGMFDPLVDKTVRFIKGDPVKLLVGTAVLGLSISLDGDSVTTFIIVCSALVPIYRKMGINTLNLACITLMANSVPNILPWGGPTARLLAALKLDAAEVMTPFYPCLAVAAVYVIIVAYIMGRQERKRIGPVHMSEEEITALIKDATARNEEYKRPKTMLFNWAMTIFIVASLVLDIYPPAVMFAIATAIALVVNYSIKEQRTLIEDVASDVLPVASLVFAAGIFMGILAESKMASAIATHLISLIPEQMGSHFAFFVSLVSVPLLFVSSNDAFYFGIVPVFAETGATYGFTTLQIGLASLCGQAFRLLSPTVASIYVLLQMTEVNMVEWQIKTAKWAIGLFVIYVVMLYFVLGVIPF</sequence>
<feature type="transmembrane region" description="Helical" evidence="6">
    <location>
        <begin position="327"/>
        <end position="345"/>
    </location>
</feature>